<dbReference type="EMBL" id="CAJNOC010007957">
    <property type="protein sequence ID" value="CAF1107644.1"/>
    <property type="molecule type" value="Genomic_DNA"/>
</dbReference>
<dbReference type="Proteomes" id="UP000663879">
    <property type="component" value="Unassembled WGS sequence"/>
</dbReference>
<dbReference type="Gene3D" id="3.10.20.370">
    <property type="match status" value="1"/>
</dbReference>
<evidence type="ECO:0000259" key="2">
    <source>
        <dbReference type="PROSITE" id="PS50878"/>
    </source>
</evidence>
<keyword evidence="1" id="KW-0511">Multifunctional enzyme</keyword>
<dbReference type="InterPro" id="IPR043502">
    <property type="entry name" value="DNA/RNA_pol_sf"/>
</dbReference>
<dbReference type="OrthoDB" id="10030726at2759"/>
<name>A0A814PLG3_9BILA</name>
<dbReference type="FunFam" id="3.30.70.270:FF:000020">
    <property type="entry name" value="Transposon Tf2-6 polyprotein-like Protein"/>
    <property type="match status" value="1"/>
</dbReference>
<dbReference type="FunFam" id="3.30.70.270:FF:000003">
    <property type="entry name" value="Transposon Ty3-G Gag-Pol polyprotein"/>
    <property type="match status" value="1"/>
</dbReference>
<dbReference type="InterPro" id="IPR043128">
    <property type="entry name" value="Rev_trsase/Diguanyl_cyclase"/>
</dbReference>
<dbReference type="Gene3D" id="3.30.70.270">
    <property type="match status" value="2"/>
</dbReference>
<gene>
    <name evidence="4" type="ORF">OXX778_LOCUS21471</name>
</gene>
<dbReference type="PANTHER" id="PTHR37984">
    <property type="entry name" value="PROTEIN CBG26694"/>
    <property type="match status" value="1"/>
</dbReference>
<dbReference type="CDD" id="cd01647">
    <property type="entry name" value="RT_LTR"/>
    <property type="match status" value="1"/>
</dbReference>
<dbReference type="InterPro" id="IPR041577">
    <property type="entry name" value="RT_RNaseH_2"/>
</dbReference>
<dbReference type="GO" id="GO:0015074">
    <property type="term" value="P:DNA integration"/>
    <property type="evidence" value="ECO:0007669"/>
    <property type="project" value="InterPro"/>
</dbReference>
<dbReference type="SUPFAM" id="SSF56672">
    <property type="entry name" value="DNA/RNA polymerases"/>
    <property type="match status" value="1"/>
</dbReference>
<dbReference type="InterPro" id="IPR050951">
    <property type="entry name" value="Retrovirus_Pol_polyprotein"/>
</dbReference>
<dbReference type="SUPFAM" id="SSF53098">
    <property type="entry name" value="Ribonuclease H-like"/>
    <property type="match status" value="1"/>
</dbReference>
<dbReference type="PANTHER" id="PTHR37984:SF5">
    <property type="entry name" value="PROTEIN NYNRIN-LIKE"/>
    <property type="match status" value="1"/>
</dbReference>
<evidence type="ECO:0000259" key="3">
    <source>
        <dbReference type="PROSITE" id="PS50994"/>
    </source>
</evidence>
<dbReference type="GO" id="GO:0003824">
    <property type="term" value="F:catalytic activity"/>
    <property type="evidence" value="ECO:0007669"/>
    <property type="project" value="UniProtKB-KW"/>
</dbReference>
<dbReference type="FunFam" id="3.30.420.10:FF:000032">
    <property type="entry name" value="Retrovirus-related Pol polyprotein from transposon 297-like Protein"/>
    <property type="match status" value="1"/>
</dbReference>
<proteinExistence type="predicted"/>
<evidence type="ECO:0000313" key="5">
    <source>
        <dbReference type="Proteomes" id="UP000663879"/>
    </source>
</evidence>
<dbReference type="PROSITE" id="PS50994">
    <property type="entry name" value="INTEGRASE"/>
    <property type="match status" value="1"/>
</dbReference>
<dbReference type="PROSITE" id="PS50878">
    <property type="entry name" value="RT_POL"/>
    <property type="match status" value="1"/>
</dbReference>
<feature type="domain" description="Reverse transcriptase" evidence="2">
    <location>
        <begin position="1"/>
        <end position="83"/>
    </location>
</feature>
<evidence type="ECO:0000256" key="1">
    <source>
        <dbReference type="ARBA" id="ARBA00023268"/>
    </source>
</evidence>
<dbReference type="InterPro" id="IPR000477">
    <property type="entry name" value="RT_dom"/>
</dbReference>
<dbReference type="Pfam" id="PF00665">
    <property type="entry name" value="rve"/>
    <property type="match status" value="1"/>
</dbReference>
<organism evidence="4 5">
    <name type="scientific">Brachionus calyciflorus</name>
    <dbReference type="NCBI Taxonomy" id="104777"/>
    <lineage>
        <taxon>Eukaryota</taxon>
        <taxon>Metazoa</taxon>
        <taxon>Spiralia</taxon>
        <taxon>Gnathifera</taxon>
        <taxon>Rotifera</taxon>
        <taxon>Eurotatoria</taxon>
        <taxon>Monogononta</taxon>
        <taxon>Pseudotrocha</taxon>
        <taxon>Ploima</taxon>
        <taxon>Brachionidae</taxon>
        <taxon>Brachionus</taxon>
    </lineage>
</organism>
<evidence type="ECO:0008006" key="6">
    <source>
        <dbReference type="Google" id="ProtNLM"/>
    </source>
</evidence>
<dbReference type="Pfam" id="PF17919">
    <property type="entry name" value="RT_RNaseH_2"/>
    <property type="match status" value="1"/>
</dbReference>
<dbReference type="Pfam" id="PF00078">
    <property type="entry name" value="RVT_1"/>
    <property type="match status" value="1"/>
</dbReference>
<dbReference type="InterPro" id="IPR001584">
    <property type="entry name" value="Integrase_cat-core"/>
</dbReference>
<evidence type="ECO:0000313" key="4">
    <source>
        <dbReference type="EMBL" id="CAF1107644.1"/>
    </source>
</evidence>
<protein>
    <recommendedName>
        <fullName evidence="6">Retrovirus-related Pol polyprotein from transposon 17.6</fullName>
    </recommendedName>
</protein>
<dbReference type="InterPro" id="IPR036397">
    <property type="entry name" value="RNaseH_sf"/>
</dbReference>
<dbReference type="GO" id="GO:0003676">
    <property type="term" value="F:nucleic acid binding"/>
    <property type="evidence" value="ECO:0007669"/>
    <property type="project" value="InterPro"/>
</dbReference>
<dbReference type="Gene3D" id="3.30.420.10">
    <property type="entry name" value="Ribonuclease H-like superfamily/Ribonuclease H"/>
    <property type="match status" value="1"/>
</dbReference>
<dbReference type="FunFam" id="3.10.20.370:FF:000001">
    <property type="entry name" value="Retrovirus-related Pol polyprotein from transposon 17.6-like protein"/>
    <property type="match status" value="1"/>
</dbReference>
<dbReference type="CDD" id="cd09274">
    <property type="entry name" value="RNase_HI_RT_Ty3"/>
    <property type="match status" value="1"/>
</dbReference>
<feature type="domain" description="Integrase catalytic" evidence="3">
    <location>
        <begin position="433"/>
        <end position="570"/>
    </location>
</feature>
<dbReference type="AlphaFoldDB" id="A0A814PLG3"/>
<accession>A0A814PLG3</accession>
<comment type="caution">
    <text evidence="4">The sequence shown here is derived from an EMBL/GenBank/DDBJ whole genome shotgun (WGS) entry which is preliminary data.</text>
</comment>
<reference evidence="4" key="1">
    <citation type="submission" date="2021-02" db="EMBL/GenBank/DDBJ databases">
        <authorList>
            <person name="Nowell W R."/>
        </authorList>
    </citation>
    <scope>NUCLEOTIDE SEQUENCE</scope>
    <source>
        <strain evidence="4">Ploen Becks lab</strain>
    </source>
</reference>
<dbReference type="InterPro" id="IPR012337">
    <property type="entry name" value="RNaseH-like_sf"/>
</dbReference>
<keyword evidence="5" id="KW-1185">Reference proteome</keyword>
<sequence>MPMGLTNAPASFQRAMNEVMEEAIKNRFVVVFLDDILIHSFDLSKHLEHVRIVVEILNKHGLQVKLKKCEIMKNELSFLGHVIGFGYIKPDPAKIEALFHYPRPYTLTQLQSFLGLAQYYRKFIEHFAQIAGPLYKLTTKEETITSKNNKLNWNEKCEESFNTIRNLLTSDSVLALPDPNKRFRLDTDACNTGVGAVLSQEVNGDMKPMAYFSKQLNKSQQNYSTTEKELFIMVLAMENFHSFLFGREFDCYVDHQPLSWLLTCKKPNSRLARWLIRINHYTFKIHYKSGKTHTNADALSRWPLPIDDEEVQAQQLQHVADEKEPKLVINLIDITQNEPEPQQFYEITTVEQDKDQCINWIKNLIRENGEKRPEIDQFKNGTKLVVLPKHLMIQTIENVHSSILGGHLGLKCLTCQKVKQPKQLQRAQLQPIRPNKPLQLITIDITGPLPTSKNGNCYILVICCHFSKWVALYPMNNTTSDTVAQNLIRFMMQFGLCTNILSDLGTNFQSELMRKIYDLLDIHQLKTTAYHPECDGLTERFNRTLKTMIACYVNENQNNWDELLPFLSYA</sequence>